<dbReference type="EMBL" id="JAUJYO010000010">
    <property type="protein sequence ID" value="KAK1307197.1"/>
    <property type="molecule type" value="Genomic_DNA"/>
</dbReference>
<sequence length="1054" mass="117615">MFEAHVRMSSSFDGDVVLKDLKLKAEALNSLKLPVFVRAGFVGTITLKVPWNRLGKEPVVVLIDRVFVLAHPAPDGQALKEDDREKLFEAKLQQIEEAELATLEATTRRSKHGSHQVRRLPAASTSINVRGDQKSNPGHPFCSGVTLAKLAAVTMDEHGNETFDTSGALDKLRKRLAVYHDSDSFPWKVHKNWEDLNPKEWTEIFEDGINEVSSDHGIDSVWALNRKYLVSPINGVLKYHRLGKQETLDPEIPLEKASLVLSDVSLSISEAQYYDGIKLLETISRYKTYIESSNVDGFEARQIEKDLDSKVIILWRRSSSEDASNVKNSVESRLVEEGKLTKDEWQAINNLLSYQPEEDATFILGKDMQNMIQFLVNVSIGQAAARIININQTEILCGRFEQLQVTTKMYHKSICCDMSLKFYGLSAPEGSLAQSVSSGSKSNALVANFVRSPVGENVDWRLSATIAPCHVTVLMESCNRFLEFIKRSNAVSPTIALETATALQSKIEKVTRRAQEQFQMVLEEQSRFALDVDFDAPKVRVPLGTCISTSSEGHFLLDFGHFTLQTREDQLDEQRQSLYSRFYISGRDIAAFFIDCSSGDDNTLASGIPSCLPKPEDVDHFYSLIDRCGMSVIVDQIKIPHPSYPSTRISVQVPNLGMHFSPARYGRLMDLLNILYGSKENSDQNSDGYLQTGLVPWYPADLASDARILVWRKPHKLISDVAGRQVSEVSSTSVGGSLFSVAVSFRGVDLQKALESSNTLIIEFRDDNEKTTWLKELVQATYRASAPPALDILGESSSILSEYDGARTPGKLEDPEELILDVLASGGKVNLVRVGGDLTVKMKLHSLKIKDELQGRSSLTPQYLACSVQKDNLGNNSPCALKSDGKGSHKFFLDDDDIFKDALPEFLSTPDQSFYSPNFEMAHNMESNPFDAIDNRIRLDSADALIYDKELGKGRSPGEVFYEARDDDQYDFVTVTFVTRNPDSPVYEGIDTEMSICMSKLEFFCNRPTLVALIQFGLDLSLESSDLTNINELNVMEAEYSQDKDKTRKMVAPA</sequence>
<dbReference type="PANTHER" id="PTHR45523:SF2">
    <property type="entry name" value="OS02G0470600 PROTEIN"/>
    <property type="match status" value="1"/>
</dbReference>
<name>A0AAV9E144_ACOCL</name>
<keyword evidence="1" id="KW-0813">Transport</keyword>
<comment type="caution">
    <text evidence="3">The sequence shown here is derived from an EMBL/GenBank/DDBJ whole genome shotgun (WGS) entry which is preliminary data.</text>
</comment>
<evidence type="ECO:0000313" key="3">
    <source>
        <dbReference type="EMBL" id="KAK1307197.1"/>
    </source>
</evidence>
<dbReference type="PANTHER" id="PTHR45523">
    <property type="entry name" value="TETRATRICOPEPTIDE REPEAT (TPR)-CONTAINING PROTEIN-RELATED"/>
    <property type="match status" value="1"/>
</dbReference>
<evidence type="ECO:0000259" key="2">
    <source>
        <dbReference type="Pfam" id="PF12624"/>
    </source>
</evidence>
<reference evidence="3" key="1">
    <citation type="journal article" date="2023" name="Nat. Commun.">
        <title>Diploid and tetraploid genomes of Acorus and the evolution of monocots.</title>
        <authorList>
            <person name="Ma L."/>
            <person name="Liu K.W."/>
            <person name="Li Z."/>
            <person name="Hsiao Y.Y."/>
            <person name="Qi Y."/>
            <person name="Fu T."/>
            <person name="Tang G.D."/>
            <person name="Zhang D."/>
            <person name="Sun W.H."/>
            <person name="Liu D.K."/>
            <person name="Li Y."/>
            <person name="Chen G.Z."/>
            <person name="Liu X.D."/>
            <person name="Liao X.Y."/>
            <person name="Jiang Y.T."/>
            <person name="Yu X."/>
            <person name="Hao Y."/>
            <person name="Huang J."/>
            <person name="Zhao X.W."/>
            <person name="Ke S."/>
            <person name="Chen Y.Y."/>
            <person name="Wu W.L."/>
            <person name="Hsu J.L."/>
            <person name="Lin Y.F."/>
            <person name="Huang M.D."/>
            <person name="Li C.Y."/>
            <person name="Huang L."/>
            <person name="Wang Z.W."/>
            <person name="Zhao X."/>
            <person name="Zhong W.Y."/>
            <person name="Peng D.H."/>
            <person name="Ahmad S."/>
            <person name="Lan S."/>
            <person name="Zhang J.S."/>
            <person name="Tsai W.C."/>
            <person name="Van de Peer Y."/>
            <person name="Liu Z.J."/>
        </authorList>
    </citation>
    <scope>NUCLEOTIDE SEQUENCE</scope>
    <source>
        <strain evidence="3">CP</strain>
    </source>
</reference>
<dbReference type="AlphaFoldDB" id="A0AAV9E144"/>
<gene>
    <name evidence="3" type="ORF">QJS10_CPA10g01575</name>
</gene>
<reference evidence="3" key="2">
    <citation type="submission" date="2023-06" db="EMBL/GenBank/DDBJ databases">
        <authorList>
            <person name="Ma L."/>
            <person name="Liu K.-W."/>
            <person name="Li Z."/>
            <person name="Hsiao Y.-Y."/>
            <person name="Qi Y."/>
            <person name="Fu T."/>
            <person name="Tang G."/>
            <person name="Zhang D."/>
            <person name="Sun W.-H."/>
            <person name="Liu D.-K."/>
            <person name="Li Y."/>
            <person name="Chen G.-Z."/>
            <person name="Liu X.-D."/>
            <person name="Liao X.-Y."/>
            <person name="Jiang Y.-T."/>
            <person name="Yu X."/>
            <person name="Hao Y."/>
            <person name="Huang J."/>
            <person name="Zhao X.-W."/>
            <person name="Ke S."/>
            <person name="Chen Y.-Y."/>
            <person name="Wu W.-L."/>
            <person name="Hsu J.-L."/>
            <person name="Lin Y.-F."/>
            <person name="Huang M.-D."/>
            <person name="Li C.-Y."/>
            <person name="Huang L."/>
            <person name="Wang Z.-W."/>
            <person name="Zhao X."/>
            <person name="Zhong W.-Y."/>
            <person name="Peng D.-H."/>
            <person name="Ahmad S."/>
            <person name="Lan S."/>
            <person name="Zhang J.-S."/>
            <person name="Tsai W.-C."/>
            <person name="Van De Peer Y."/>
            <person name="Liu Z.-J."/>
        </authorList>
    </citation>
    <scope>NUCLEOTIDE SEQUENCE</scope>
    <source>
        <strain evidence="3">CP</strain>
        <tissue evidence="3">Leaves</tissue>
    </source>
</reference>
<evidence type="ECO:0000313" key="4">
    <source>
        <dbReference type="Proteomes" id="UP001180020"/>
    </source>
</evidence>
<evidence type="ECO:0000256" key="1">
    <source>
        <dbReference type="ARBA" id="ARBA00022448"/>
    </source>
</evidence>
<keyword evidence="4" id="KW-1185">Reference proteome</keyword>
<feature type="domain" description="Chorein N-terminal" evidence="2">
    <location>
        <begin position="12"/>
        <end position="110"/>
    </location>
</feature>
<dbReference type="InterPro" id="IPR026854">
    <property type="entry name" value="VPS13_N"/>
</dbReference>
<organism evidence="3 4">
    <name type="scientific">Acorus calamus</name>
    <name type="common">Sweet flag</name>
    <dbReference type="NCBI Taxonomy" id="4465"/>
    <lineage>
        <taxon>Eukaryota</taxon>
        <taxon>Viridiplantae</taxon>
        <taxon>Streptophyta</taxon>
        <taxon>Embryophyta</taxon>
        <taxon>Tracheophyta</taxon>
        <taxon>Spermatophyta</taxon>
        <taxon>Magnoliopsida</taxon>
        <taxon>Liliopsida</taxon>
        <taxon>Acoraceae</taxon>
        <taxon>Acorus</taxon>
    </lineage>
</organism>
<proteinExistence type="predicted"/>
<dbReference type="Proteomes" id="UP001180020">
    <property type="component" value="Unassembled WGS sequence"/>
</dbReference>
<accession>A0AAV9E144</accession>
<dbReference type="Pfam" id="PF12624">
    <property type="entry name" value="VPS13_N"/>
    <property type="match status" value="1"/>
</dbReference>
<protein>
    <recommendedName>
        <fullName evidence="2">Chorein N-terminal domain-containing protein</fullName>
    </recommendedName>
</protein>